<reference evidence="2 3" key="1">
    <citation type="submission" date="2024-01" db="EMBL/GenBank/DDBJ databases">
        <title>The genomes of 5 underutilized Papilionoideae crops provide insights into root nodulation and disease resistance.</title>
        <authorList>
            <person name="Yuan L."/>
        </authorList>
    </citation>
    <scope>NUCLEOTIDE SEQUENCE [LARGE SCALE GENOMIC DNA]</scope>
    <source>
        <strain evidence="2">LY-2023</strain>
        <tissue evidence="2">Leaf</tissue>
    </source>
</reference>
<feature type="region of interest" description="Disordered" evidence="1">
    <location>
        <begin position="158"/>
        <end position="200"/>
    </location>
</feature>
<evidence type="ECO:0000313" key="2">
    <source>
        <dbReference type="EMBL" id="KAK7286736.1"/>
    </source>
</evidence>
<evidence type="ECO:0000313" key="3">
    <source>
        <dbReference type="Proteomes" id="UP001359559"/>
    </source>
</evidence>
<dbReference type="AlphaFoldDB" id="A0AAN9IVC9"/>
<gene>
    <name evidence="2" type="ORF">RJT34_21948</name>
</gene>
<feature type="compositionally biased region" description="Basic and acidic residues" evidence="1">
    <location>
        <begin position="185"/>
        <end position="200"/>
    </location>
</feature>
<name>A0AAN9IVC9_CLITE</name>
<keyword evidence="3" id="KW-1185">Reference proteome</keyword>
<sequence>MHALNCSYSCIELADKSCFMFTMFSENDKDHIRLAAAKGILRLARKWDLNITPEIFHFVILIMKTLTDIGEHCTDVAKYDKLAIFLEGRVEELQRLYDAEMESFHNSKKFEHLSQAIYWKGLIHGVLDAPSILHAMDNERITEQVLKENEAAAKEEHVQAADHNENMDRTTGEMISSPDRKRQKRETVADILGTREKETT</sequence>
<protein>
    <submittedName>
        <fullName evidence="2">Uncharacterized protein</fullName>
    </submittedName>
</protein>
<evidence type="ECO:0000256" key="1">
    <source>
        <dbReference type="SAM" id="MobiDB-lite"/>
    </source>
</evidence>
<comment type="caution">
    <text evidence="2">The sequence shown here is derived from an EMBL/GenBank/DDBJ whole genome shotgun (WGS) entry which is preliminary data.</text>
</comment>
<organism evidence="2 3">
    <name type="scientific">Clitoria ternatea</name>
    <name type="common">Butterfly pea</name>
    <dbReference type="NCBI Taxonomy" id="43366"/>
    <lineage>
        <taxon>Eukaryota</taxon>
        <taxon>Viridiplantae</taxon>
        <taxon>Streptophyta</taxon>
        <taxon>Embryophyta</taxon>
        <taxon>Tracheophyta</taxon>
        <taxon>Spermatophyta</taxon>
        <taxon>Magnoliopsida</taxon>
        <taxon>eudicotyledons</taxon>
        <taxon>Gunneridae</taxon>
        <taxon>Pentapetalae</taxon>
        <taxon>rosids</taxon>
        <taxon>fabids</taxon>
        <taxon>Fabales</taxon>
        <taxon>Fabaceae</taxon>
        <taxon>Papilionoideae</taxon>
        <taxon>50 kb inversion clade</taxon>
        <taxon>NPAAA clade</taxon>
        <taxon>indigoferoid/millettioid clade</taxon>
        <taxon>Phaseoleae</taxon>
        <taxon>Clitoria</taxon>
    </lineage>
</organism>
<accession>A0AAN9IVC9</accession>
<dbReference type="EMBL" id="JAYKXN010000005">
    <property type="protein sequence ID" value="KAK7286736.1"/>
    <property type="molecule type" value="Genomic_DNA"/>
</dbReference>
<feature type="compositionally biased region" description="Basic and acidic residues" evidence="1">
    <location>
        <begin position="158"/>
        <end position="171"/>
    </location>
</feature>
<proteinExistence type="predicted"/>
<dbReference type="Proteomes" id="UP001359559">
    <property type="component" value="Unassembled WGS sequence"/>
</dbReference>